<dbReference type="GO" id="GO:0004252">
    <property type="term" value="F:serine-type endopeptidase activity"/>
    <property type="evidence" value="ECO:0007669"/>
    <property type="project" value="TreeGrafter"/>
</dbReference>
<dbReference type="RefSeq" id="WP_109658759.1">
    <property type="nucleotide sequence ID" value="NZ_QGGH01000001.1"/>
</dbReference>
<dbReference type="Proteomes" id="UP000245631">
    <property type="component" value="Unassembled WGS sequence"/>
</dbReference>
<sequence>MPVKNRAGVKTPEGYRMINRGGGRGEIFLYGPIGQDFWGDGISAKIFADDLKALGAVTTIDVRINSEGGDVFDGKAMYTLLNGHAAKIIVHVDGLAASAASFIAMAGDEIEIAEGAFIMIHDCTGGCYGRAEDMRSYASLLDAANGSVVDVYVSRTGNDAATVKKWMKDETWMSGKDAVANKFADRMVGNLKVAASVKRPAMFKNLPVALRPRRNAAVAALAALAK</sequence>
<dbReference type="GO" id="GO:0006515">
    <property type="term" value="P:protein quality control for misfolded or incompletely synthesized proteins"/>
    <property type="evidence" value="ECO:0007669"/>
    <property type="project" value="TreeGrafter"/>
</dbReference>
<organism evidence="4 5">
    <name type="scientific">Rhizobium loti</name>
    <name type="common">Mesorhizobium loti</name>
    <dbReference type="NCBI Taxonomy" id="381"/>
    <lineage>
        <taxon>Bacteria</taxon>
        <taxon>Pseudomonadati</taxon>
        <taxon>Pseudomonadota</taxon>
        <taxon>Alphaproteobacteria</taxon>
        <taxon>Hyphomicrobiales</taxon>
        <taxon>Phyllobacteriaceae</taxon>
        <taxon>Mesorhizobium</taxon>
    </lineage>
</organism>
<dbReference type="GO" id="GO:0051117">
    <property type="term" value="F:ATPase binding"/>
    <property type="evidence" value="ECO:0007669"/>
    <property type="project" value="TreeGrafter"/>
</dbReference>
<evidence type="ECO:0000256" key="3">
    <source>
        <dbReference type="ARBA" id="ARBA00022825"/>
    </source>
</evidence>
<dbReference type="GO" id="GO:0004176">
    <property type="term" value="F:ATP-dependent peptidase activity"/>
    <property type="evidence" value="ECO:0007669"/>
    <property type="project" value="TreeGrafter"/>
</dbReference>
<dbReference type="PANTHER" id="PTHR10381:SF70">
    <property type="entry name" value="ATP-DEPENDENT CLP PROTEASE PROTEOLYTIC SUBUNIT"/>
    <property type="match status" value="1"/>
</dbReference>
<dbReference type="InterPro" id="IPR023562">
    <property type="entry name" value="ClpP/TepA"/>
</dbReference>
<protein>
    <submittedName>
        <fullName evidence="4">ATP-dependent protease ClpP protease subunit</fullName>
    </submittedName>
</protein>
<dbReference type="CDD" id="cd07016">
    <property type="entry name" value="S14_ClpP_1"/>
    <property type="match status" value="1"/>
</dbReference>
<dbReference type="Pfam" id="PF00574">
    <property type="entry name" value="CLP_protease"/>
    <property type="match status" value="1"/>
</dbReference>
<keyword evidence="1 4" id="KW-0645">Protease</keyword>
<comment type="caution">
    <text evidence="4">The sequence shown here is derived from an EMBL/GenBank/DDBJ whole genome shotgun (WGS) entry which is preliminary data.</text>
</comment>
<dbReference type="NCBIfam" id="NF045542">
    <property type="entry name" value="Clp_rel_HeadMat"/>
    <property type="match status" value="1"/>
</dbReference>
<evidence type="ECO:0000313" key="5">
    <source>
        <dbReference type="Proteomes" id="UP000245631"/>
    </source>
</evidence>
<gene>
    <name evidence="4" type="ORF">C8D77_101220</name>
</gene>
<dbReference type="AlphaFoldDB" id="A0A8E2WJ56"/>
<evidence type="ECO:0000256" key="2">
    <source>
        <dbReference type="ARBA" id="ARBA00022801"/>
    </source>
</evidence>
<proteinExistence type="predicted"/>
<name>A0A8E2WJ56_RHILI</name>
<evidence type="ECO:0000256" key="1">
    <source>
        <dbReference type="ARBA" id="ARBA00022670"/>
    </source>
</evidence>
<evidence type="ECO:0000313" key="4">
    <source>
        <dbReference type="EMBL" id="PWJ93541.1"/>
    </source>
</evidence>
<dbReference type="GO" id="GO:0009368">
    <property type="term" value="C:endopeptidase Clp complex"/>
    <property type="evidence" value="ECO:0007669"/>
    <property type="project" value="TreeGrafter"/>
</dbReference>
<keyword evidence="3" id="KW-0720">Serine protease</keyword>
<keyword evidence="2" id="KW-0378">Hydrolase</keyword>
<reference evidence="4 5" key="1">
    <citation type="submission" date="2018-05" db="EMBL/GenBank/DDBJ databases">
        <title>Genomic Encyclopedia of Type Strains, Phase IV (KMG-IV): sequencing the most valuable type-strain genomes for metagenomic binning, comparative biology and taxonomic classification.</title>
        <authorList>
            <person name="Goeker M."/>
        </authorList>
    </citation>
    <scope>NUCLEOTIDE SEQUENCE [LARGE SCALE GENOMIC DNA]</scope>
    <source>
        <strain evidence="4 5">DSM 2626</strain>
    </source>
</reference>
<dbReference type="InterPro" id="IPR029045">
    <property type="entry name" value="ClpP/crotonase-like_dom_sf"/>
</dbReference>
<dbReference type="PANTHER" id="PTHR10381">
    <property type="entry name" value="ATP-DEPENDENT CLP PROTEASE PROTEOLYTIC SUBUNIT"/>
    <property type="match status" value="1"/>
</dbReference>
<dbReference type="SUPFAM" id="SSF52096">
    <property type="entry name" value="ClpP/crotonase"/>
    <property type="match status" value="1"/>
</dbReference>
<dbReference type="Gene3D" id="3.90.226.10">
    <property type="entry name" value="2-enoyl-CoA Hydratase, Chain A, domain 1"/>
    <property type="match status" value="1"/>
</dbReference>
<accession>A0A8E2WJ56</accession>
<dbReference type="GeneID" id="61049577"/>
<dbReference type="EMBL" id="QGGH01000001">
    <property type="protein sequence ID" value="PWJ93541.1"/>
    <property type="molecule type" value="Genomic_DNA"/>
</dbReference>